<dbReference type="RefSeq" id="WP_052407444.1">
    <property type="nucleotide sequence ID" value="NZ_JOEF01000011.1"/>
</dbReference>
<dbReference type="InterPro" id="IPR011009">
    <property type="entry name" value="Kinase-like_dom_sf"/>
</dbReference>
<dbReference type="Proteomes" id="UP000183376">
    <property type="component" value="Chromosome I"/>
</dbReference>
<dbReference type="SUPFAM" id="SSF56112">
    <property type="entry name" value="Protein kinase-like (PK-like)"/>
    <property type="match status" value="1"/>
</dbReference>
<keyword evidence="2" id="KW-0808">Transferase</keyword>
<accession>A0A1G9RY19</accession>
<evidence type="ECO:0000259" key="1">
    <source>
        <dbReference type="Pfam" id="PF01636"/>
    </source>
</evidence>
<gene>
    <name evidence="2" type="ORF">SAMN04489726_0770</name>
</gene>
<dbReference type="eggNOG" id="COG3173">
    <property type="taxonomic scope" value="Bacteria"/>
</dbReference>
<dbReference type="Pfam" id="PF01636">
    <property type="entry name" value="APH"/>
    <property type="match status" value="1"/>
</dbReference>
<dbReference type="Gene3D" id="3.90.1200.10">
    <property type="match status" value="1"/>
</dbReference>
<evidence type="ECO:0000313" key="2">
    <source>
        <dbReference type="EMBL" id="SDM28178.1"/>
    </source>
</evidence>
<protein>
    <submittedName>
        <fullName evidence="2">Phosphotransferase enzyme family protein</fullName>
    </submittedName>
</protein>
<reference evidence="2 3" key="1">
    <citation type="submission" date="2016-10" db="EMBL/GenBank/DDBJ databases">
        <authorList>
            <person name="de Groot N.N."/>
        </authorList>
    </citation>
    <scope>NUCLEOTIDE SEQUENCE [LARGE SCALE GENOMIC DNA]</scope>
    <source>
        <strain evidence="2 3">DSM 44149</strain>
    </source>
</reference>
<name>A0A1G9RY19_ALLAB</name>
<feature type="domain" description="Aminoglycoside phosphotransferase" evidence="1">
    <location>
        <begin position="46"/>
        <end position="244"/>
    </location>
</feature>
<organism evidence="2 3">
    <name type="scientific">Allokutzneria albata</name>
    <name type="common">Kibdelosporangium albatum</name>
    <dbReference type="NCBI Taxonomy" id="211114"/>
    <lineage>
        <taxon>Bacteria</taxon>
        <taxon>Bacillati</taxon>
        <taxon>Actinomycetota</taxon>
        <taxon>Actinomycetes</taxon>
        <taxon>Pseudonocardiales</taxon>
        <taxon>Pseudonocardiaceae</taxon>
        <taxon>Allokutzneria</taxon>
    </lineage>
</organism>
<proteinExistence type="predicted"/>
<evidence type="ECO:0000313" key="3">
    <source>
        <dbReference type="Proteomes" id="UP000183376"/>
    </source>
</evidence>
<sequence>MPAKEESAVSGELLEIADALLPGVRLDSARLFRGGMHDVVLVPEVAAVRVSRRDSGTAALPRRTEVLRMIASSGLPFAVPEPLTPVTTFGERAAVAVSWVGGTALPEGQGDPEKIAPLLRAIRECPVSPELEALLHVPPTYPDGRHWGQVLIEEVIPRLPEQYRAERLRRVEEALAMPPVSAALVHGDLGGGNVHWDDNGDVVGVLDWDLALVFDPAIDAALMAWHGWENVRGAVDEETYRRARTWDSTIGVGFLVSALYTRTLDKVDVFVEHIVRELQAREGGTKTQNGCPAGSA</sequence>
<dbReference type="GO" id="GO:0016740">
    <property type="term" value="F:transferase activity"/>
    <property type="evidence" value="ECO:0007669"/>
    <property type="project" value="UniProtKB-KW"/>
</dbReference>
<dbReference type="EMBL" id="LT629701">
    <property type="protein sequence ID" value="SDM28178.1"/>
    <property type="molecule type" value="Genomic_DNA"/>
</dbReference>
<keyword evidence="3" id="KW-1185">Reference proteome</keyword>
<dbReference type="STRING" id="211114.SAMN04489726_0770"/>
<dbReference type="AlphaFoldDB" id="A0A1G9RY19"/>
<dbReference type="InterPro" id="IPR002575">
    <property type="entry name" value="Aminoglycoside_PTrfase"/>
</dbReference>